<dbReference type="GO" id="GO:0008610">
    <property type="term" value="P:lipid biosynthetic process"/>
    <property type="evidence" value="ECO:0007669"/>
    <property type="project" value="TreeGrafter"/>
</dbReference>
<dbReference type="PANTHER" id="PTHR11487:SF0">
    <property type="entry name" value="S-ACYL FATTY ACID SYNTHASE THIOESTERASE, MEDIUM CHAIN"/>
    <property type="match status" value="1"/>
</dbReference>
<accession>A0A8J4EI48</accession>
<dbReference type="Gene3D" id="3.40.50.1820">
    <property type="entry name" value="alpha/beta hydrolase"/>
    <property type="match status" value="1"/>
</dbReference>
<dbReference type="InterPro" id="IPR001031">
    <property type="entry name" value="Thioesterase"/>
</dbReference>
<protein>
    <recommendedName>
        <fullName evidence="7">Surfactin synthase thioesterase subunit</fullName>
    </recommendedName>
</protein>
<name>A0A8J4EI48_9ACTN</name>
<comment type="similarity">
    <text evidence="1">Belongs to the thioesterase family.</text>
</comment>
<dbReference type="AlphaFoldDB" id="A0A8J4EI48"/>
<sequence length="1069" mass="114500">MTGTGGPADGWFPRPVRRADATWQLYCLPYAGAGASVFRRWPAAFGAEVEVVPVKLPGREGRYGEPLELDPVAMADAIVADAGPRFALYGHSLGARLGYEVARVLAERGDRLPERLFAAAARPPDERGDGPLDNIAGLPRDRLVARVVAAGGMPTELLDAPDLIDLLLPVLRADLAWLEVYRYEPRAPLPVPVTTFAGESDVAVPLGQLAGWQRHTDTEVRAHRLPGGHFFLHDTLDRLAALIRADLHTDRAASPAPSPPDTAPPRTPSFATAPSRAVRSGAASAGAVAFPGAPGPGAASAAHRVPLGETGWSVWRDALLRGTGFPAAGLNRFAAPELAVTADALGKVDPQQAVTDAGFVAAYQDAVERGSRVAAELAADPLLREAVGWQNRNALTGLDHLLPGRGTGRPSKRRERETALIRYWQRYCGKNDTIGFFGPTCWVTVDPDLAEVATVKPGRGLTRRRRVHYETWALDAYAQRLADDPATRRWLPVVVSPEIHQDGRLAYRPAQPPVPLSAAAAAALSAADGRPAVELVAELSTAPELGLRRDEDGYLLLDGLARQGLLRWGADLPLHPDAERVLRQRIAAIGTEPERTAAQRGLDRLDAARDAVAAAAGDPDALRDALGVLAETFEAVTGQEAQRRAGQTYAGRSLCYEDTDRDLTVVFGRPLLDELAGPLDILLRAARWLTVALADAYGQALHELYRELAAEPGPVRLSDLWYLAQGPLWGGGDRPVDAVAAQFAARWAGLFGATGDGPVRRRAAELAPAVAAAFPADAPGWSAGFVHSPDLQICATDVAALRRGDYQVVLGEMHVAWPTFDCAVFTEWHRDADALRAALAADLGPGRVRLLYPPDWPRHTGRVAHSLADADDVHLGVAPGPVAATAGHVPASGMLVTETDGALVATDPSGRQRPLVEVFSALLAMHAVDGFKLLAPAEHTARLSIDRLVVSRETWRTTVDRSGLAAARGDAARYLAVRRWRAELGLPERVYVKVDTEIKPFFVDLTSPQYAVALCNAARGARTRAGRDVPVTVTEMLPTPDECWVPDAAGQRYFSELRLQITDAEATDG</sequence>
<evidence type="ECO:0000313" key="5">
    <source>
        <dbReference type="EMBL" id="GIL24846.1"/>
    </source>
</evidence>
<evidence type="ECO:0000256" key="1">
    <source>
        <dbReference type="ARBA" id="ARBA00007169"/>
    </source>
</evidence>
<dbReference type="EMBL" id="BOPO01000002">
    <property type="protein sequence ID" value="GIL24846.1"/>
    <property type="molecule type" value="Genomic_DNA"/>
</dbReference>
<gene>
    <name evidence="5" type="ORF">NUM_01010</name>
</gene>
<evidence type="ECO:0000259" key="4">
    <source>
        <dbReference type="Pfam" id="PF04738"/>
    </source>
</evidence>
<keyword evidence="6" id="KW-1185">Reference proteome</keyword>
<dbReference type="Pfam" id="PF00975">
    <property type="entry name" value="Thioesterase"/>
    <property type="match status" value="1"/>
</dbReference>
<dbReference type="InterPro" id="IPR006827">
    <property type="entry name" value="Lant_deHydtase_N"/>
</dbReference>
<dbReference type="PANTHER" id="PTHR11487">
    <property type="entry name" value="THIOESTERASE"/>
    <property type="match status" value="1"/>
</dbReference>
<dbReference type="RefSeq" id="WP_207122473.1">
    <property type="nucleotide sequence ID" value="NZ_BOPO01000002.1"/>
</dbReference>
<dbReference type="Pfam" id="PF04738">
    <property type="entry name" value="Lant_dehydr_N"/>
    <property type="match status" value="1"/>
</dbReference>
<feature type="domain" description="Thioesterase" evidence="3">
    <location>
        <begin position="24"/>
        <end position="245"/>
    </location>
</feature>
<dbReference type="SUPFAM" id="SSF53474">
    <property type="entry name" value="alpha/beta-Hydrolases"/>
    <property type="match status" value="1"/>
</dbReference>
<comment type="caution">
    <text evidence="5">The sequence shown here is derived from an EMBL/GenBank/DDBJ whole genome shotgun (WGS) entry which is preliminary data.</text>
</comment>
<organism evidence="5 6">
    <name type="scientific">Actinocatenispora comari</name>
    <dbReference type="NCBI Taxonomy" id="2807577"/>
    <lineage>
        <taxon>Bacteria</taxon>
        <taxon>Bacillati</taxon>
        <taxon>Actinomycetota</taxon>
        <taxon>Actinomycetes</taxon>
        <taxon>Micromonosporales</taxon>
        <taxon>Micromonosporaceae</taxon>
        <taxon>Actinocatenispora</taxon>
    </lineage>
</organism>
<evidence type="ECO:0000313" key="6">
    <source>
        <dbReference type="Proteomes" id="UP000614996"/>
    </source>
</evidence>
<evidence type="ECO:0008006" key="7">
    <source>
        <dbReference type="Google" id="ProtNLM"/>
    </source>
</evidence>
<evidence type="ECO:0000259" key="3">
    <source>
        <dbReference type="Pfam" id="PF00975"/>
    </source>
</evidence>
<reference evidence="6" key="1">
    <citation type="journal article" date="2021" name="Int. J. Syst. Evol. Microbiol.">
        <title>Actinocatenispora comari sp. nov., an endophytic actinomycete isolated from aerial parts of Comarum salesowianum.</title>
        <authorList>
            <person name="Oyunbileg N."/>
            <person name="Iizaka Y."/>
            <person name="Hamada M."/>
            <person name="Davaapurev B.O."/>
            <person name="Fukumoto A."/>
            <person name="Tsetseg B."/>
            <person name="Kato F."/>
            <person name="Tamura T."/>
            <person name="Batkhuu J."/>
            <person name="Anzai Y."/>
        </authorList>
    </citation>
    <scope>NUCLEOTIDE SEQUENCE [LARGE SCALE GENOMIC DNA]</scope>
    <source>
        <strain evidence="6">NUM-2625</strain>
    </source>
</reference>
<feature type="region of interest" description="Disordered" evidence="2">
    <location>
        <begin position="251"/>
        <end position="277"/>
    </location>
</feature>
<dbReference type="Proteomes" id="UP000614996">
    <property type="component" value="Unassembled WGS sequence"/>
</dbReference>
<evidence type="ECO:0000256" key="2">
    <source>
        <dbReference type="SAM" id="MobiDB-lite"/>
    </source>
</evidence>
<proteinExistence type="inferred from homology"/>
<feature type="domain" description="Lantibiotic dehydratase N-terminal" evidence="4">
    <location>
        <begin position="379"/>
        <end position="1011"/>
    </location>
</feature>
<feature type="compositionally biased region" description="Pro residues" evidence="2">
    <location>
        <begin position="256"/>
        <end position="267"/>
    </location>
</feature>
<dbReference type="InterPro" id="IPR029058">
    <property type="entry name" value="AB_hydrolase_fold"/>
</dbReference>
<dbReference type="InterPro" id="IPR012223">
    <property type="entry name" value="TEII"/>
</dbReference>